<name>A0A1H3AS56_9GAMM</name>
<evidence type="ECO:0000256" key="6">
    <source>
        <dbReference type="ARBA" id="ARBA00022756"/>
    </source>
</evidence>
<dbReference type="SUPFAM" id="SSF53383">
    <property type="entry name" value="PLP-dependent transferases"/>
    <property type="match status" value="1"/>
</dbReference>
<feature type="modified residue" description="N6-(pyridoxal phosphate)lysine" evidence="9">
    <location>
        <position position="268"/>
    </location>
</feature>
<comment type="function">
    <text evidence="9">Catalyzes the transfer of the alpha-amino group from S-adenosyl-L-methionine (SAM) to 7-keto-8-aminopelargonic acid (KAPA) to form 7,8-diaminopelargonic acid (DAPA). It is the only aminotransferase known to utilize SAM as an amino donor.</text>
</comment>
<dbReference type="RefSeq" id="WP_092569407.1">
    <property type="nucleotide sequence ID" value="NZ_BMXH01000003.1"/>
</dbReference>
<dbReference type="GO" id="GO:0009102">
    <property type="term" value="P:biotin biosynthetic process"/>
    <property type="evidence" value="ECO:0007669"/>
    <property type="project" value="UniProtKB-UniRule"/>
</dbReference>
<dbReference type="EMBL" id="FNNI01000005">
    <property type="protein sequence ID" value="SDX32506.1"/>
    <property type="molecule type" value="Genomic_DNA"/>
</dbReference>
<evidence type="ECO:0000256" key="4">
    <source>
        <dbReference type="ARBA" id="ARBA00022679"/>
    </source>
</evidence>
<comment type="pathway">
    <text evidence="2 9">Cofactor biosynthesis; biotin biosynthesis; 7,8-diaminononanoate from 8-amino-7-oxononanoate (SAM route): step 1/1.</text>
</comment>
<evidence type="ECO:0000256" key="3">
    <source>
        <dbReference type="ARBA" id="ARBA00022576"/>
    </source>
</evidence>
<gene>
    <name evidence="9" type="primary">bioA</name>
    <name evidence="10" type="ORF">SAMN05443545_10514</name>
</gene>
<comment type="catalytic activity">
    <reaction evidence="8 9">
        <text>(8S)-8-amino-7-oxononanoate + S-adenosyl-L-methionine = S-adenosyl-4-methylsulfanyl-2-oxobutanoate + (7R,8S)-7,8-diammoniononanoate</text>
        <dbReference type="Rhea" id="RHEA:16861"/>
        <dbReference type="ChEBI" id="CHEBI:16490"/>
        <dbReference type="ChEBI" id="CHEBI:59789"/>
        <dbReference type="ChEBI" id="CHEBI:149468"/>
        <dbReference type="ChEBI" id="CHEBI:149469"/>
        <dbReference type="EC" id="2.6.1.62"/>
    </reaction>
</comment>
<proteinExistence type="inferred from homology"/>
<dbReference type="EC" id="2.6.1.62" evidence="9"/>
<comment type="cofactor">
    <cofactor evidence="1 9">
        <name>pyridoxal 5'-phosphate</name>
        <dbReference type="ChEBI" id="CHEBI:597326"/>
    </cofactor>
</comment>
<dbReference type="InterPro" id="IPR049704">
    <property type="entry name" value="Aminotrans_3_PPA_site"/>
</dbReference>
<dbReference type="NCBIfam" id="NF004624">
    <property type="entry name" value="PRK05964.1"/>
    <property type="match status" value="1"/>
</dbReference>
<dbReference type="NCBIfam" id="TIGR00508">
    <property type="entry name" value="bioA"/>
    <property type="match status" value="1"/>
</dbReference>
<dbReference type="OrthoDB" id="7052035at2"/>
<keyword evidence="4 9" id="KW-0808">Transferase</keyword>
<keyword evidence="11" id="KW-1185">Reference proteome</keyword>
<comment type="similarity">
    <text evidence="9">Belongs to the class-III pyridoxal-phosphate-dependent aminotransferase family. BioA subfamily.</text>
</comment>
<feature type="binding site" evidence="9">
    <location>
        <begin position="303"/>
        <end position="304"/>
    </location>
    <ligand>
        <name>pyridoxal 5'-phosphate</name>
        <dbReference type="ChEBI" id="CHEBI:597326"/>
    </ligand>
</feature>
<dbReference type="GO" id="GO:0030170">
    <property type="term" value="F:pyridoxal phosphate binding"/>
    <property type="evidence" value="ECO:0007669"/>
    <property type="project" value="UniProtKB-UniRule"/>
</dbReference>
<dbReference type="PIRSF" id="PIRSF000521">
    <property type="entry name" value="Transaminase_4ab_Lys_Orn"/>
    <property type="match status" value="1"/>
</dbReference>
<dbReference type="InterPro" id="IPR015424">
    <property type="entry name" value="PyrdxlP-dep_Trfase"/>
</dbReference>
<dbReference type="PANTHER" id="PTHR42684">
    <property type="entry name" value="ADENOSYLMETHIONINE-8-AMINO-7-OXONONANOATE AMINOTRANSFERASE"/>
    <property type="match status" value="1"/>
</dbReference>
<dbReference type="FunFam" id="3.40.640.10:FF:000004">
    <property type="entry name" value="Acetylornithine aminotransferase"/>
    <property type="match status" value="1"/>
</dbReference>
<keyword evidence="3 9" id="KW-0032">Aminotransferase</keyword>
<evidence type="ECO:0000256" key="1">
    <source>
        <dbReference type="ARBA" id="ARBA00001933"/>
    </source>
</evidence>
<dbReference type="HAMAP" id="MF_00834">
    <property type="entry name" value="BioA"/>
    <property type="match status" value="1"/>
</dbReference>
<comment type="subcellular location">
    <subcellularLocation>
        <location evidence="9">Cytoplasm</location>
    </subcellularLocation>
</comment>
<evidence type="ECO:0000256" key="2">
    <source>
        <dbReference type="ARBA" id="ARBA00005063"/>
    </source>
</evidence>
<evidence type="ECO:0000256" key="8">
    <source>
        <dbReference type="ARBA" id="ARBA00048449"/>
    </source>
</evidence>
<keyword evidence="5 9" id="KW-0949">S-adenosyl-L-methionine</keyword>
<protein>
    <recommendedName>
        <fullName evidence="9">Adenosylmethionine-8-amino-7-oxononanoate aminotransferase</fullName>
        <ecNumber evidence="9">2.6.1.62</ecNumber>
    </recommendedName>
    <alternativeName>
        <fullName evidence="9">7,8-diamino-pelargonic acid aminotransferase</fullName>
        <shortName evidence="9">DAPA AT</shortName>
        <shortName evidence="9">DAPA aminotransferase</shortName>
    </alternativeName>
    <alternativeName>
        <fullName evidence="9">7,8-diaminononanoate synthase</fullName>
        <shortName evidence="9">DANS</shortName>
    </alternativeName>
    <alternativeName>
        <fullName evidence="9">Diaminopelargonic acid synthase</fullName>
    </alternativeName>
</protein>
<dbReference type="UniPathway" id="UPA00078">
    <property type="reaction ID" value="UER00160"/>
</dbReference>
<keyword evidence="6 9" id="KW-0093">Biotin biosynthesis</keyword>
<evidence type="ECO:0000313" key="10">
    <source>
        <dbReference type="EMBL" id="SDX32506.1"/>
    </source>
</evidence>
<feature type="binding site" evidence="9">
    <location>
        <begin position="103"/>
        <end position="104"/>
    </location>
    <ligand>
        <name>pyridoxal 5'-phosphate</name>
        <dbReference type="ChEBI" id="CHEBI:597326"/>
    </ligand>
</feature>
<dbReference type="GO" id="GO:0004015">
    <property type="term" value="F:adenosylmethionine-8-amino-7-oxononanoate transaminase activity"/>
    <property type="evidence" value="ECO:0007669"/>
    <property type="project" value="UniProtKB-UniRule"/>
</dbReference>
<feature type="binding site" evidence="9">
    <location>
        <position position="268"/>
    </location>
    <ligand>
        <name>substrate</name>
    </ligand>
</feature>
<dbReference type="Gene3D" id="3.40.640.10">
    <property type="entry name" value="Type I PLP-dependent aspartate aminotransferase-like (Major domain)"/>
    <property type="match status" value="1"/>
</dbReference>
<dbReference type="InterPro" id="IPR015422">
    <property type="entry name" value="PyrdxlP-dep_Trfase_small"/>
</dbReference>
<reference evidence="10 11" key="1">
    <citation type="submission" date="2016-10" db="EMBL/GenBank/DDBJ databases">
        <authorList>
            <person name="de Groot N.N."/>
        </authorList>
    </citation>
    <scope>NUCLEOTIDE SEQUENCE [LARGE SCALE GENOMIC DNA]</scope>
    <source>
        <strain evidence="10 11">DSM 19219</strain>
    </source>
</reference>
<dbReference type="Pfam" id="PF00202">
    <property type="entry name" value="Aminotran_3"/>
    <property type="match status" value="1"/>
</dbReference>
<dbReference type="InterPro" id="IPR005814">
    <property type="entry name" value="Aminotrans_3"/>
</dbReference>
<comment type="subunit">
    <text evidence="9">Homodimer.</text>
</comment>
<evidence type="ECO:0000256" key="5">
    <source>
        <dbReference type="ARBA" id="ARBA00022691"/>
    </source>
</evidence>
<dbReference type="STRING" id="574349.SAMN05443545_10514"/>
<dbReference type="PROSITE" id="PS00600">
    <property type="entry name" value="AA_TRANSFER_CLASS_3"/>
    <property type="match status" value="1"/>
</dbReference>
<dbReference type="InterPro" id="IPR005815">
    <property type="entry name" value="BioA"/>
</dbReference>
<dbReference type="PANTHER" id="PTHR42684:SF17">
    <property type="entry name" value="ADENOSYLMETHIONINE-8-AMINO-7-OXONONANOATE AMINOTRANSFERASE"/>
    <property type="match status" value="1"/>
</dbReference>
<feature type="binding site" evidence="9">
    <location>
        <position position="390"/>
    </location>
    <ligand>
        <name>substrate</name>
    </ligand>
</feature>
<evidence type="ECO:0000256" key="9">
    <source>
        <dbReference type="HAMAP-Rule" id="MF_00834"/>
    </source>
</evidence>
<feature type="binding site" evidence="9">
    <location>
        <position position="302"/>
    </location>
    <ligand>
        <name>substrate</name>
    </ligand>
</feature>
<dbReference type="Gene3D" id="3.90.1150.10">
    <property type="entry name" value="Aspartate Aminotransferase, domain 1"/>
    <property type="match status" value="1"/>
</dbReference>
<dbReference type="Proteomes" id="UP000198500">
    <property type="component" value="Unassembled WGS sequence"/>
</dbReference>
<dbReference type="GO" id="GO:0005737">
    <property type="term" value="C:cytoplasm"/>
    <property type="evidence" value="ECO:0007669"/>
    <property type="project" value="UniProtKB-SubCell"/>
</dbReference>
<sequence>MSSLWHPYSQMQTQPPAPEVIGGEGPYFTLANEEHLLDATCSWWCMIHGYRHPRLVKAIQSQADELCHVMLGGLTHDPASRLADELVRVTPAGLNHVFFSDSGSVGMEVAMKMAVQYQVQRGRPDKYRMLSLMRAYHGDTTGCMAVCDPEEGMHSLFAGFLPQHHFAPAPTAPFNASASEASSDIQALREVLEAHHHEIAALLMEPLLQAAGGLNMTSPYYVQAARELCDEFNVLLVFDEVATGFGRTGQWFAADHANVTPDIMVLSKGLTGGYLGHAATLATSHVYDAFLSADDEHAFMHGPTFMGNPLACRVALESLAIFEEEDYLGKIATLNGILRQELLDDTGNWSAHPNIEDIRVLGATAVIEVDDPAVLQGVKEYARQQGVWIRPFGRWLYTMPAYITTPDELRRITDVMKGWFGA</sequence>
<dbReference type="InterPro" id="IPR015421">
    <property type="entry name" value="PyrdxlP-dep_Trfase_major"/>
</dbReference>
<keyword evidence="9" id="KW-0963">Cytoplasm</keyword>
<feature type="binding site" evidence="9">
    <location>
        <position position="43"/>
    </location>
    <ligand>
        <name>substrate</name>
    </ligand>
</feature>
<keyword evidence="7 9" id="KW-0663">Pyridoxal phosphate</keyword>
<feature type="binding site" evidence="9">
    <location>
        <position position="136"/>
    </location>
    <ligand>
        <name>substrate</name>
    </ligand>
</feature>
<dbReference type="AlphaFoldDB" id="A0A1H3AS56"/>
<dbReference type="CDD" id="cd00610">
    <property type="entry name" value="OAT_like"/>
    <property type="match status" value="1"/>
</dbReference>
<accession>A0A1H3AS56</accession>
<evidence type="ECO:0000313" key="11">
    <source>
        <dbReference type="Proteomes" id="UP000198500"/>
    </source>
</evidence>
<organism evidence="10 11">
    <name type="scientific">Aidingimonas halophila</name>
    <dbReference type="NCBI Taxonomy" id="574349"/>
    <lineage>
        <taxon>Bacteria</taxon>
        <taxon>Pseudomonadati</taxon>
        <taxon>Pseudomonadota</taxon>
        <taxon>Gammaproteobacteria</taxon>
        <taxon>Oceanospirillales</taxon>
        <taxon>Halomonadaceae</taxon>
        <taxon>Aidingimonas</taxon>
    </lineage>
</organism>
<feature type="site" description="Participates in the substrate recognition with KAPA and in a stacking interaction with the adenine ring of SAM" evidence="9">
    <location>
        <position position="8"/>
    </location>
</feature>
<evidence type="ECO:0000256" key="7">
    <source>
        <dbReference type="ARBA" id="ARBA00022898"/>
    </source>
</evidence>
<feature type="binding site" evidence="9">
    <location>
        <position position="239"/>
    </location>
    <ligand>
        <name>pyridoxal 5'-phosphate</name>
        <dbReference type="ChEBI" id="CHEBI:597326"/>
    </ligand>
</feature>